<organism evidence="2 3">
    <name type="scientific">Adiantum capillus-veneris</name>
    <name type="common">Maidenhair fern</name>
    <dbReference type="NCBI Taxonomy" id="13818"/>
    <lineage>
        <taxon>Eukaryota</taxon>
        <taxon>Viridiplantae</taxon>
        <taxon>Streptophyta</taxon>
        <taxon>Embryophyta</taxon>
        <taxon>Tracheophyta</taxon>
        <taxon>Polypodiopsida</taxon>
        <taxon>Polypodiidae</taxon>
        <taxon>Polypodiales</taxon>
        <taxon>Pteridineae</taxon>
        <taxon>Pteridaceae</taxon>
        <taxon>Vittarioideae</taxon>
        <taxon>Adiantum</taxon>
    </lineage>
</organism>
<evidence type="ECO:0000313" key="3">
    <source>
        <dbReference type="Proteomes" id="UP000886520"/>
    </source>
</evidence>
<evidence type="ECO:0000256" key="1">
    <source>
        <dbReference type="SAM" id="MobiDB-lite"/>
    </source>
</evidence>
<dbReference type="AlphaFoldDB" id="A0A9D4UQK4"/>
<gene>
    <name evidence="2" type="ORF">GOP47_0013864</name>
</gene>
<name>A0A9D4UQK4_ADICA</name>
<dbReference type="EMBL" id="JABFUD020000013">
    <property type="protein sequence ID" value="KAI5071613.1"/>
    <property type="molecule type" value="Genomic_DNA"/>
</dbReference>
<accession>A0A9D4UQK4</accession>
<comment type="caution">
    <text evidence="2">The sequence shown here is derived from an EMBL/GenBank/DDBJ whole genome shotgun (WGS) entry which is preliminary data.</text>
</comment>
<keyword evidence="3" id="KW-1185">Reference proteome</keyword>
<dbReference type="Proteomes" id="UP000886520">
    <property type="component" value="Chromosome 13"/>
</dbReference>
<feature type="region of interest" description="Disordered" evidence="1">
    <location>
        <begin position="68"/>
        <end position="103"/>
    </location>
</feature>
<dbReference type="OrthoDB" id="2008161at2759"/>
<evidence type="ECO:0000313" key="2">
    <source>
        <dbReference type="EMBL" id="KAI5071613.1"/>
    </source>
</evidence>
<proteinExistence type="predicted"/>
<protein>
    <submittedName>
        <fullName evidence="2">Uncharacterized protein</fullName>
    </submittedName>
</protein>
<sequence>MPHPPPFPPSKIQAGGVNPLFAKILPPEYAEKLHKSISARNALLRQHSLEEGQTSTYFMPLHLPHAAARNPLGAHGSDGGSQVERSPVVQEHESPGEAHPSASNTEITSLANLWIFHMSIVIP</sequence>
<reference evidence="2" key="1">
    <citation type="submission" date="2021-01" db="EMBL/GenBank/DDBJ databases">
        <title>Adiantum capillus-veneris genome.</title>
        <authorList>
            <person name="Fang Y."/>
            <person name="Liao Q."/>
        </authorList>
    </citation>
    <scope>NUCLEOTIDE SEQUENCE</scope>
    <source>
        <strain evidence="2">H3</strain>
        <tissue evidence="2">Leaf</tissue>
    </source>
</reference>